<comment type="caution">
    <text evidence="5">The sequence shown here is derived from an EMBL/GenBank/DDBJ whole genome shotgun (WGS) entry which is preliminary data.</text>
</comment>
<dbReference type="PANTHER" id="PTHR10724:SF7">
    <property type="entry name" value="SMALL RIBOSOMAL SUBUNIT PROTEIN BS1C"/>
    <property type="match status" value="1"/>
</dbReference>
<dbReference type="GO" id="GO:0005840">
    <property type="term" value="C:ribosome"/>
    <property type="evidence" value="ECO:0007669"/>
    <property type="project" value="UniProtKB-KW"/>
</dbReference>
<organism evidence="5 6">
    <name type="scientific">Hydrogenoanaerobacterium saccharovorans</name>
    <dbReference type="NCBI Taxonomy" id="474960"/>
    <lineage>
        <taxon>Bacteria</taxon>
        <taxon>Bacillati</taxon>
        <taxon>Bacillota</taxon>
        <taxon>Clostridia</taxon>
        <taxon>Eubacteriales</taxon>
        <taxon>Oscillospiraceae</taxon>
        <taxon>Hydrogenoanaerobacterium</taxon>
    </lineage>
</organism>
<evidence type="ECO:0000313" key="5">
    <source>
        <dbReference type="EMBL" id="MBM6922404.1"/>
    </source>
</evidence>
<dbReference type="InterPro" id="IPR003029">
    <property type="entry name" value="S1_domain"/>
</dbReference>
<dbReference type="EMBL" id="JACSNR010000001">
    <property type="protein sequence ID" value="MBM6922404.1"/>
    <property type="molecule type" value="Genomic_DNA"/>
</dbReference>
<feature type="domain" description="S1 motif" evidence="4">
    <location>
        <begin position="211"/>
        <end position="237"/>
    </location>
</feature>
<evidence type="ECO:0000256" key="1">
    <source>
        <dbReference type="ARBA" id="ARBA00006767"/>
    </source>
</evidence>
<dbReference type="InterPro" id="IPR050437">
    <property type="entry name" value="Ribos_protein_bS1-like"/>
</dbReference>
<protein>
    <submittedName>
        <fullName evidence="5">30S ribosomal protein S1</fullName>
    </submittedName>
</protein>
<keyword evidence="3" id="KW-0687">Ribonucleoprotein</keyword>
<keyword evidence="2 5" id="KW-0689">Ribosomal protein</keyword>
<dbReference type="PANTHER" id="PTHR10724">
    <property type="entry name" value="30S RIBOSOMAL PROTEIN S1"/>
    <property type="match status" value="1"/>
</dbReference>
<evidence type="ECO:0000259" key="4">
    <source>
        <dbReference type="PROSITE" id="PS50126"/>
    </source>
</evidence>
<dbReference type="Proteomes" id="UP000724149">
    <property type="component" value="Unassembled WGS sequence"/>
</dbReference>
<comment type="similarity">
    <text evidence="1">Belongs to the bacterial ribosomal protein bS1 family.</text>
</comment>
<feature type="domain" description="S1 motif" evidence="4">
    <location>
        <begin position="127"/>
        <end position="195"/>
    </location>
</feature>
<dbReference type="Pfam" id="PF00575">
    <property type="entry name" value="S1"/>
    <property type="match status" value="1"/>
</dbReference>
<proteinExistence type="inferred from homology"/>
<evidence type="ECO:0000256" key="3">
    <source>
        <dbReference type="ARBA" id="ARBA00023274"/>
    </source>
</evidence>
<evidence type="ECO:0000313" key="6">
    <source>
        <dbReference type="Proteomes" id="UP000724149"/>
    </source>
</evidence>
<accession>A0ABS2GLU1</accession>
<dbReference type="PROSITE" id="PS50126">
    <property type="entry name" value="S1"/>
    <property type="match status" value="2"/>
</dbReference>
<keyword evidence="6" id="KW-1185">Reference proteome</keyword>
<dbReference type="Gene3D" id="2.40.50.140">
    <property type="entry name" value="Nucleic acid-binding proteins"/>
    <property type="match status" value="1"/>
</dbReference>
<evidence type="ECO:0000256" key="2">
    <source>
        <dbReference type="ARBA" id="ARBA00022980"/>
    </source>
</evidence>
<name>A0ABS2GLU1_9FIRM</name>
<dbReference type="SMART" id="SM00316">
    <property type="entry name" value="S1"/>
    <property type="match status" value="3"/>
</dbReference>
<dbReference type="SUPFAM" id="SSF50249">
    <property type="entry name" value="Nucleic acid-binding proteins"/>
    <property type="match status" value="2"/>
</dbReference>
<dbReference type="InterPro" id="IPR012340">
    <property type="entry name" value="NA-bd_OB-fold"/>
</dbReference>
<reference evidence="5 6" key="1">
    <citation type="journal article" date="2021" name="Sci. Rep.">
        <title>The distribution of antibiotic resistance genes in chicken gut microbiota commensals.</title>
        <authorList>
            <person name="Juricova H."/>
            <person name="Matiasovicova J."/>
            <person name="Kubasova T."/>
            <person name="Cejkova D."/>
            <person name="Rychlik I."/>
        </authorList>
    </citation>
    <scope>NUCLEOTIDE SEQUENCE [LARGE SCALE GENOMIC DNA]</scope>
    <source>
        <strain evidence="5 6">An564</strain>
    </source>
</reference>
<gene>
    <name evidence="5" type="ORF">H9X81_01670</name>
</gene>
<sequence>MNCYEPEGRKIAGTANQRYCGSLEGLREAMAEGVILEGWGARISGARPDLLVDLGGIQGVIPHDEGALGMEDGSTRDIALLTRVGKPVCFVVTGFEELADGTPRPVLSRRQAQQRCQEEYLDTLVPGDIISARVTHLEPFGCFVDIGCGIASLLPIDAISVSRIAHPSDRFRVGEEIRVVVRGRDEKNRITLTHRELLGTWEENAAAFCAGDTVPGIVRSVEDYGIFIELTPNLAGLAEPRPGVYPGQRATVTIKSLNPARMKVKLILIDSFDQPGAPREMSYFVQGDHIDRWEYSPAACARKIVTDFSAVRAQ</sequence>
<dbReference type="RefSeq" id="WP_204719343.1">
    <property type="nucleotide sequence ID" value="NZ_JACSNR010000001.1"/>
</dbReference>